<protein>
    <recommendedName>
        <fullName evidence="1">protein-tyrosine-phosphatase</fullName>
        <ecNumber evidence="1">3.1.3.48</ecNumber>
    </recommendedName>
</protein>
<dbReference type="PANTHER" id="PTHR11717:SF7">
    <property type="entry name" value="LOW MOLECULAR WEIGHT PHOSPHOTYROSINE PROTEIN PHOSPHATASE"/>
    <property type="match status" value="1"/>
</dbReference>
<dbReference type="GO" id="GO:0004725">
    <property type="term" value="F:protein tyrosine phosphatase activity"/>
    <property type="evidence" value="ECO:0007669"/>
    <property type="project" value="UniProtKB-EC"/>
</dbReference>
<dbReference type="PANTHER" id="PTHR11717">
    <property type="entry name" value="LOW MOLECULAR WEIGHT PROTEIN TYROSINE PHOSPHATASE"/>
    <property type="match status" value="1"/>
</dbReference>
<evidence type="ECO:0000313" key="4">
    <source>
        <dbReference type="EMBL" id="EFN59907.1"/>
    </source>
</evidence>
<accession>E1Z1Z8</accession>
<dbReference type="RefSeq" id="XP_005852009.1">
    <property type="nucleotide sequence ID" value="XM_005851947.1"/>
</dbReference>
<dbReference type="OMA" id="NCVTPVF"/>
<dbReference type="InterPro" id="IPR050438">
    <property type="entry name" value="LMW_PTPase"/>
</dbReference>
<dbReference type="GeneID" id="17359122"/>
<dbReference type="Proteomes" id="UP000008141">
    <property type="component" value="Unassembled WGS sequence"/>
</dbReference>
<dbReference type="InParanoid" id="E1Z1Z8"/>
<gene>
    <name evidence="4" type="ORF">CHLNCDRAFT_49342</name>
</gene>
<reference evidence="4 5" key="1">
    <citation type="journal article" date="2010" name="Plant Cell">
        <title>The Chlorella variabilis NC64A genome reveals adaptation to photosymbiosis, coevolution with viruses, and cryptic sex.</title>
        <authorList>
            <person name="Blanc G."/>
            <person name="Duncan G."/>
            <person name="Agarkova I."/>
            <person name="Borodovsky M."/>
            <person name="Gurnon J."/>
            <person name="Kuo A."/>
            <person name="Lindquist E."/>
            <person name="Lucas S."/>
            <person name="Pangilinan J."/>
            <person name="Polle J."/>
            <person name="Salamov A."/>
            <person name="Terry A."/>
            <person name="Yamada T."/>
            <person name="Dunigan D.D."/>
            <person name="Grigoriev I.V."/>
            <person name="Claverie J.M."/>
            <person name="Van Etten J.L."/>
        </authorList>
    </citation>
    <scope>NUCLEOTIDE SEQUENCE [LARGE SCALE GENOMIC DNA]</scope>
    <source>
        <strain evidence="4 5">NC64A</strain>
    </source>
</reference>
<dbReference type="eggNOG" id="ENOG502SRVU">
    <property type="taxonomic scope" value="Eukaryota"/>
</dbReference>
<dbReference type="STRING" id="554065.E1Z1Z8"/>
<organism evidence="5">
    <name type="scientific">Chlorella variabilis</name>
    <name type="common">Green alga</name>
    <dbReference type="NCBI Taxonomy" id="554065"/>
    <lineage>
        <taxon>Eukaryota</taxon>
        <taxon>Viridiplantae</taxon>
        <taxon>Chlorophyta</taxon>
        <taxon>core chlorophytes</taxon>
        <taxon>Trebouxiophyceae</taxon>
        <taxon>Chlorellales</taxon>
        <taxon>Chlorellaceae</taxon>
        <taxon>Chlorella clade</taxon>
        <taxon>Chlorella</taxon>
    </lineage>
</organism>
<dbReference type="KEGG" id="cvr:CHLNCDRAFT_49342"/>
<evidence type="ECO:0000313" key="5">
    <source>
        <dbReference type="Proteomes" id="UP000008141"/>
    </source>
</evidence>
<dbReference type="SUPFAM" id="SSF52788">
    <property type="entry name" value="Phosphotyrosine protein phosphatases I"/>
    <property type="match status" value="1"/>
</dbReference>
<feature type="region of interest" description="Disordered" evidence="2">
    <location>
        <begin position="260"/>
        <end position="282"/>
    </location>
</feature>
<dbReference type="OrthoDB" id="3388at2759"/>
<evidence type="ECO:0000256" key="2">
    <source>
        <dbReference type="SAM" id="MobiDB-lite"/>
    </source>
</evidence>
<sequence>MAAAARPRRNSAPCTTVSRGRSAVVVHAMGTSTPQQQDAGSLDVSGAVVQPSFRQTPWAAEAAVAAAGGDRAAARIAFVSESGTCRCVLAAAAFRAALAARDPRLAGLVEVECRATKDYCLGDGPELLAARVASELGLELAQGYAAQQFKESRDIVDFDVVLVMDKFTAADVLREVSVFDTIKTWGKANYSSKVRRLGEFNPAAASAAAKKDLGGADIQDALYGNVGGEEELEAVRQAAAAIQQSCDGLADFLVTVDQRHQQQQQQAQQGADGDAGAGGEAGALAASGRLGDSLTAAVRELEAMDWLVPPMLQAR</sequence>
<dbReference type="SMART" id="SM00226">
    <property type="entry name" value="LMWPc"/>
    <property type="match status" value="1"/>
</dbReference>
<dbReference type="InterPro" id="IPR036196">
    <property type="entry name" value="Ptyr_pPase_sf"/>
</dbReference>
<dbReference type="EMBL" id="GL433835">
    <property type="protein sequence ID" value="EFN59907.1"/>
    <property type="molecule type" value="Genomic_DNA"/>
</dbReference>
<name>E1Z1Z8_CHLVA</name>
<keyword evidence="5" id="KW-1185">Reference proteome</keyword>
<feature type="compositionally biased region" description="Low complexity" evidence="2">
    <location>
        <begin position="261"/>
        <end position="272"/>
    </location>
</feature>
<dbReference type="InterPro" id="IPR023485">
    <property type="entry name" value="Ptyr_pPase"/>
</dbReference>
<feature type="domain" description="Phosphotyrosine protein phosphatase I" evidence="3">
    <location>
        <begin position="74"/>
        <end position="252"/>
    </location>
</feature>
<dbReference type="Pfam" id="PF01451">
    <property type="entry name" value="LMWPc"/>
    <property type="match status" value="1"/>
</dbReference>
<proteinExistence type="predicted"/>
<dbReference type="Gene3D" id="3.40.50.2300">
    <property type="match status" value="1"/>
</dbReference>
<dbReference type="EC" id="3.1.3.48" evidence="1"/>
<evidence type="ECO:0000259" key="3">
    <source>
        <dbReference type="SMART" id="SM00226"/>
    </source>
</evidence>
<evidence type="ECO:0000256" key="1">
    <source>
        <dbReference type="ARBA" id="ARBA00013064"/>
    </source>
</evidence>
<dbReference type="AlphaFoldDB" id="E1Z1Z8"/>